<dbReference type="GO" id="GO:0008270">
    <property type="term" value="F:zinc ion binding"/>
    <property type="evidence" value="ECO:0007669"/>
    <property type="project" value="UniProtKB-KW"/>
</dbReference>
<dbReference type="SUPFAM" id="SSF57667">
    <property type="entry name" value="beta-beta-alpha zinc fingers"/>
    <property type="match status" value="4"/>
</dbReference>
<evidence type="ECO:0000256" key="4">
    <source>
        <dbReference type="ARBA" id="ARBA00022723"/>
    </source>
</evidence>
<name>A0A0J1B7U7_9TREE</name>
<comment type="function">
    <text evidence="1">May be involved in transcriptional regulation.</text>
</comment>
<feature type="domain" description="C2H2-type" evidence="14">
    <location>
        <begin position="519"/>
        <end position="546"/>
    </location>
</feature>
<dbReference type="SMART" id="SM00355">
    <property type="entry name" value="ZnF_C2H2"/>
    <property type="match status" value="7"/>
</dbReference>
<dbReference type="Proteomes" id="UP000053611">
    <property type="component" value="Unassembled WGS sequence"/>
</dbReference>
<evidence type="ECO:0000256" key="3">
    <source>
        <dbReference type="ARBA" id="ARBA00006991"/>
    </source>
</evidence>
<evidence type="ECO:0000256" key="12">
    <source>
        <dbReference type="PROSITE-ProRule" id="PRU00042"/>
    </source>
</evidence>
<keyword evidence="9" id="KW-0238">DNA-binding</keyword>
<dbReference type="STRING" id="879819.A0A0J1B7U7"/>
<feature type="domain" description="C2H2-type" evidence="14">
    <location>
        <begin position="427"/>
        <end position="460"/>
    </location>
</feature>
<dbReference type="RefSeq" id="XP_018280335.1">
    <property type="nucleotide sequence ID" value="XM_018422624.1"/>
</dbReference>
<sequence>MHHAHSLYCCDLDHGSSSTQPLSFEDFCSGFLPTPDSATARDRIAPCNDGCADMQRRDSCNSDCEKPCDEDCEQECTEECAPCTQDCGQEWCPPDCTVEEMIQRCNDAACTLPQVDVDPLALLLRQPQDPNYMDYIAQVFAQAQTHVPQPQLQHVCRWQNCNASFADFAKLAAHIAADHLVSEASASSAAPTPARELSLGTNAFMEMMSALPGSLSQSASPAPVPTTTVSTQGSDNFNVACMWADCFDFAAGDAAASNTGTAGTTPQSNIQTPAQSLATHSAASGMTTQMHGEMSPQTLFKHLMKDHLGLPDPRSVDKGHTHLVLTHLHNAAHPHAHPHPHHECAPGVPHDAHAHVLAHSHNVLGPHHHHSLPLQRTLPTPSPSLSPTNTTHSCLWHECALHEPFATSADLMSHLEAAHVGRGAREYRCRWAGCGDGAGRVFATRQKLIRHLRMHTQDRPFVCDVCGQGFAEKAPLETHMRRHRDEKPYKCPYPGCGQAFTQKSGLNVHERTHTGVEPFRCDLCGRGFKEASNLSKHRRTHTGEKPFACVYAGCGKRFARTDQLQRHMKIHDKGGVKKVARSGALAARA</sequence>
<evidence type="ECO:0000256" key="1">
    <source>
        <dbReference type="ARBA" id="ARBA00003767"/>
    </source>
</evidence>
<accession>A0A0J1B7U7</accession>
<evidence type="ECO:0000256" key="2">
    <source>
        <dbReference type="ARBA" id="ARBA00004123"/>
    </source>
</evidence>
<evidence type="ECO:0000256" key="8">
    <source>
        <dbReference type="ARBA" id="ARBA00023015"/>
    </source>
</evidence>
<dbReference type="PROSITE" id="PS00028">
    <property type="entry name" value="ZINC_FINGER_C2H2_1"/>
    <property type="match status" value="5"/>
</dbReference>
<evidence type="ECO:0000256" key="10">
    <source>
        <dbReference type="ARBA" id="ARBA00023163"/>
    </source>
</evidence>
<dbReference type="FunFam" id="3.30.160.60:FF:000125">
    <property type="entry name" value="Putative zinc finger protein 143"/>
    <property type="match status" value="1"/>
</dbReference>
<evidence type="ECO:0000256" key="9">
    <source>
        <dbReference type="ARBA" id="ARBA00023125"/>
    </source>
</evidence>
<dbReference type="OrthoDB" id="3437960at2759"/>
<dbReference type="FunFam" id="3.30.160.60:FF:000585">
    <property type="entry name" value="zinc finger protein 784"/>
    <property type="match status" value="1"/>
</dbReference>
<dbReference type="PROSITE" id="PS50157">
    <property type="entry name" value="ZINC_FINGER_C2H2_2"/>
    <property type="match status" value="5"/>
</dbReference>
<evidence type="ECO:0000256" key="6">
    <source>
        <dbReference type="ARBA" id="ARBA00022771"/>
    </source>
</evidence>
<reference evidence="15 16" key="1">
    <citation type="submission" date="2015-03" db="EMBL/GenBank/DDBJ databases">
        <title>Genomics and transcriptomics of the oil-accumulating basidiomycete yeast T. oleaginosus allow insights into substrate utilization and the diverse evolutionary trajectories of mating systems in fungi.</title>
        <authorList>
            <consortium name="DOE Joint Genome Institute"/>
            <person name="Kourist R."/>
            <person name="Kracht O."/>
            <person name="Bracharz F."/>
            <person name="Lipzen A."/>
            <person name="Nolan M."/>
            <person name="Ohm R."/>
            <person name="Grigoriev I."/>
            <person name="Sun S."/>
            <person name="Heitman J."/>
            <person name="Bruck T."/>
            <person name="Nowrousian M."/>
        </authorList>
    </citation>
    <scope>NUCLEOTIDE SEQUENCE [LARGE SCALE GENOMIC DNA]</scope>
    <source>
        <strain evidence="15 16">IBC0246</strain>
    </source>
</reference>
<feature type="region of interest" description="Disordered" evidence="13">
    <location>
        <begin position="257"/>
        <end position="282"/>
    </location>
</feature>
<keyword evidence="4" id="KW-0479">Metal-binding</keyword>
<protein>
    <recommendedName>
        <fullName evidence="14">C2H2-type domain-containing protein</fullName>
    </recommendedName>
</protein>
<evidence type="ECO:0000256" key="13">
    <source>
        <dbReference type="SAM" id="MobiDB-lite"/>
    </source>
</evidence>
<dbReference type="InterPro" id="IPR036236">
    <property type="entry name" value="Znf_C2H2_sf"/>
</dbReference>
<evidence type="ECO:0000256" key="11">
    <source>
        <dbReference type="ARBA" id="ARBA00023242"/>
    </source>
</evidence>
<feature type="domain" description="C2H2-type" evidence="14">
    <location>
        <begin position="489"/>
        <end position="518"/>
    </location>
</feature>
<dbReference type="Pfam" id="PF00096">
    <property type="entry name" value="zf-C2H2"/>
    <property type="match status" value="3"/>
</dbReference>
<dbReference type="InterPro" id="IPR050329">
    <property type="entry name" value="GLI_C2H2-zinc-finger"/>
</dbReference>
<keyword evidence="8" id="KW-0805">Transcription regulation</keyword>
<dbReference type="GO" id="GO:0005634">
    <property type="term" value="C:nucleus"/>
    <property type="evidence" value="ECO:0007669"/>
    <property type="project" value="UniProtKB-SubCell"/>
</dbReference>
<keyword evidence="10" id="KW-0804">Transcription</keyword>
<dbReference type="GO" id="GO:0000981">
    <property type="term" value="F:DNA-binding transcription factor activity, RNA polymerase II-specific"/>
    <property type="evidence" value="ECO:0007669"/>
    <property type="project" value="UniProtKB-ARBA"/>
</dbReference>
<evidence type="ECO:0000256" key="5">
    <source>
        <dbReference type="ARBA" id="ARBA00022737"/>
    </source>
</evidence>
<evidence type="ECO:0000259" key="14">
    <source>
        <dbReference type="PROSITE" id="PS50157"/>
    </source>
</evidence>
<dbReference type="Pfam" id="PF13894">
    <property type="entry name" value="zf-C2H2_4"/>
    <property type="match status" value="1"/>
</dbReference>
<dbReference type="Gene3D" id="3.30.160.60">
    <property type="entry name" value="Classic Zinc Finger"/>
    <property type="match status" value="6"/>
</dbReference>
<feature type="domain" description="C2H2-type" evidence="14">
    <location>
        <begin position="547"/>
        <end position="571"/>
    </location>
</feature>
<dbReference type="GO" id="GO:0000978">
    <property type="term" value="F:RNA polymerase II cis-regulatory region sequence-specific DNA binding"/>
    <property type="evidence" value="ECO:0007669"/>
    <property type="project" value="TreeGrafter"/>
</dbReference>
<gene>
    <name evidence="15" type="ORF">CC85DRAFT_284129</name>
</gene>
<dbReference type="EMBL" id="KQ087191">
    <property type="protein sequence ID" value="KLT43844.1"/>
    <property type="molecule type" value="Genomic_DNA"/>
</dbReference>
<dbReference type="PANTHER" id="PTHR19818:SF139">
    <property type="entry name" value="PAIR-RULE PROTEIN ODD-PAIRED"/>
    <property type="match status" value="1"/>
</dbReference>
<dbReference type="AlphaFoldDB" id="A0A0J1B7U7"/>
<comment type="similarity">
    <text evidence="3">Belongs to the krueppel C2H2-type zinc-finger protein family.</text>
</comment>
<keyword evidence="6 12" id="KW-0863">Zinc-finger</keyword>
<dbReference type="FunFam" id="3.30.160.60:FF:000624">
    <property type="entry name" value="zinc finger protein 697"/>
    <property type="match status" value="2"/>
</dbReference>
<keyword evidence="16" id="KW-1185">Reference proteome</keyword>
<dbReference type="GeneID" id="28983227"/>
<keyword evidence="5" id="KW-0677">Repeat</keyword>
<dbReference type="PANTHER" id="PTHR19818">
    <property type="entry name" value="ZINC FINGER PROTEIN ZIC AND GLI"/>
    <property type="match status" value="1"/>
</dbReference>
<evidence type="ECO:0000313" key="15">
    <source>
        <dbReference type="EMBL" id="KLT43844.1"/>
    </source>
</evidence>
<feature type="domain" description="C2H2-type" evidence="14">
    <location>
        <begin position="461"/>
        <end position="488"/>
    </location>
</feature>
<dbReference type="InterPro" id="IPR013087">
    <property type="entry name" value="Znf_C2H2_type"/>
</dbReference>
<evidence type="ECO:0000256" key="7">
    <source>
        <dbReference type="ARBA" id="ARBA00022833"/>
    </source>
</evidence>
<keyword evidence="11" id="KW-0539">Nucleus</keyword>
<feature type="compositionally biased region" description="Polar residues" evidence="13">
    <location>
        <begin position="266"/>
        <end position="282"/>
    </location>
</feature>
<evidence type="ECO:0000313" key="16">
    <source>
        <dbReference type="Proteomes" id="UP000053611"/>
    </source>
</evidence>
<proteinExistence type="inferred from homology"/>
<comment type="subcellular location">
    <subcellularLocation>
        <location evidence="2">Nucleus</location>
    </subcellularLocation>
</comment>
<organism evidence="15 16">
    <name type="scientific">Cutaneotrichosporon oleaginosum</name>
    <dbReference type="NCBI Taxonomy" id="879819"/>
    <lineage>
        <taxon>Eukaryota</taxon>
        <taxon>Fungi</taxon>
        <taxon>Dikarya</taxon>
        <taxon>Basidiomycota</taxon>
        <taxon>Agaricomycotina</taxon>
        <taxon>Tremellomycetes</taxon>
        <taxon>Trichosporonales</taxon>
        <taxon>Trichosporonaceae</taxon>
        <taxon>Cutaneotrichosporon</taxon>
    </lineage>
</organism>
<dbReference type="GO" id="GO:0045944">
    <property type="term" value="P:positive regulation of transcription by RNA polymerase II"/>
    <property type="evidence" value="ECO:0007669"/>
    <property type="project" value="UniProtKB-ARBA"/>
</dbReference>
<keyword evidence="7" id="KW-0862">Zinc</keyword>